<keyword evidence="11" id="KW-1185">Reference proteome</keyword>
<dbReference type="RefSeq" id="WP_379867454.1">
    <property type="nucleotide sequence ID" value="NZ_JBHTBW010000080.1"/>
</dbReference>
<comment type="cofactor">
    <cofactor evidence="1">
        <name>Co(2+)</name>
        <dbReference type="ChEBI" id="CHEBI:48828"/>
    </cofactor>
</comment>
<evidence type="ECO:0000313" key="10">
    <source>
        <dbReference type="EMBL" id="MFC7443127.1"/>
    </source>
</evidence>
<keyword evidence="7" id="KW-0479">Metal-binding</keyword>
<dbReference type="Proteomes" id="UP001596500">
    <property type="component" value="Unassembled WGS sequence"/>
</dbReference>
<evidence type="ECO:0000256" key="7">
    <source>
        <dbReference type="ARBA" id="ARBA00022723"/>
    </source>
</evidence>
<evidence type="ECO:0000256" key="6">
    <source>
        <dbReference type="ARBA" id="ARBA00022670"/>
    </source>
</evidence>
<keyword evidence="8" id="KW-0378">Hydrolase</keyword>
<dbReference type="InterPro" id="IPR035097">
    <property type="entry name" value="M29_N-terminal"/>
</dbReference>
<keyword evidence="5 10" id="KW-0031">Aminopeptidase</keyword>
<evidence type="ECO:0000256" key="3">
    <source>
        <dbReference type="ARBA" id="ARBA00001947"/>
    </source>
</evidence>
<dbReference type="InterPro" id="IPR000787">
    <property type="entry name" value="Peptidase_M29"/>
</dbReference>
<sequence length="408" mass="45101">MFKPSELTTYATMLVQLGVNLQPGQSLVIRASTDAVPMVRKVVEVAYQAGASNVMVDWSDDEVNRIRMSHAPEETLTWVSEGKVRDLIQLMEEGAAVISILTPKPELLKGVDASRIATVTKVMGQALQRYHELAQGGKVSWSIGVIPTPEWARLVFPDLEEEKALAKLWESIKVAIRLNEQDPVENWRDHVRQLEERTSWLNDHRFARLEYRAPGTNLSVELPKAHRWLGGGLKNGQGVFFLPNIPTEEVFTAPLREGVNGYVRNSKPLVYNGQVVDGFTLTFQNGQVVKAEAETGETLLQTLLEMDQGASYLGEVALVPNDSPLSNLGVIFQNTLFDENASCHFALGSAYPFCVEDGAFLSKEERLEKGLNASLIHVDFMIGAGELDIDGVTEDGQVIPLFRGGNWA</sequence>
<comment type="cofactor">
    <cofactor evidence="2">
        <name>Mg(2+)</name>
        <dbReference type="ChEBI" id="CHEBI:18420"/>
    </cofactor>
</comment>
<comment type="cofactor">
    <cofactor evidence="3">
        <name>Zn(2+)</name>
        <dbReference type="ChEBI" id="CHEBI:29105"/>
    </cofactor>
</comment>
<name>A0ABW2RQ36_9BACL</name>
<accession>A0ABW2RQ36</accession>
<dbReference type="Pfam" id="PF02073">
    <property type="entry name" value="Peptidase_M29"/>
    <property type="match status" value="1"/>
</dbReference>
<dbReference type="PRINTS" id="PR00919">
    <property type="entry name" value="THERMOPTASE"/>
</dbReference>
<dbReference type="Gene3D" id="3.40.1830.10">
    <property type="entry name" value="Thermophilic metalloprotease (M29)"/>
    <property type="match status" value="1"/>
</dbReference>
<evidence type="ECO:0000256" key="1">
    <source>
        <dbReference type="ARBA" id="ARBA00001941"/>
    </source>
</evidence>
<reference evidence="11" key="1">
    <citation type="journal article" date="2019" name="Int. J. Syst. Evol. Microbiol.">
        <title>The Global Catalogue of Microorganisms (GCM) 10K type strain sequencing project: providing services to taxonomists for standard genome sequencing and annotation.</title>
        <authorList>
            <consortium name="The Broad Institute Genomics Platform"/>
            <consortium name="The Broad Institute Genome Sequencing Center for Infectious Disease"/>
            <person name="Wu L."/>
            <person name="Ma J."/>
        </authorList>
    </citation>
    <scope>NUCLEOTIDE SEQUENCE [LARGE SCALE GENOMIC DNA]</scope>
    <source>
        <strain evidence="11">CGMCC 1.12942</strain>
    </source>
</reference>
<evidence type="ECO:0000256" key="2">
    <source>
        <dbReference type="ARBA" id="ARBA00001946"/>
    </source>
</evidence>
<dbReference type="EMBL" id="JBHTBW010000080">
    <property type="protein sequence ID" value="MFC7443127.1"/>
    <property type="molecule type" value="Genomic_DNA"/>
</dbReference>
<evidence type="ECO:0000256" key="9">
    <source>
        <dbReference type="ARBA" id="ARBA00023049"/>
    </source>
</evidence>
<gene>
    <name evidence="10" type="ORF">ACFQNG_18845</name>
</gene>
<dbReference type="GO" id="GO:0004177">
    <property type="term" value="F:aminopeptidase activity"/>
    <property type="evidence" value="ECO:0007669"/>
    <property type="project" value="UniProtKB-KW"/>
</dbReference>
<dbReference type="PANTHER" id="PTHR34448">
    <property type="entry name" value="AMINOPEPTIDASE"/>
    <property type="match status" value="1"/>
</dbReference>
<dbReference type="InterPro" id="IPR052170">
    <property type="entry name" value="M29_Exopeptidase"/>
</dbReference>
<comment type="similarity">
    <text evidence="4">Belongs to the peptidase M29 family.</text>
</comment>
<organism evidence="10 11">
    <name type="scientific">Laceyella putida</name>
    <dbReference type="NCBI Taxonomy" id="110101"/>
    <lineage>
        <taxon>Bacteria</taxon>
        <taxon>Bacillati</taxon>
        <taxon>Bacillota</taxon>
        <taxon>Bacilli</taxon>
        <taxon>Bacillales</taxon>
        <taxon>Thermoactinomycetaceae</taxon>
        <taxon>Laceyella</taxon>
    </lineage>
</organism>
<evidence type="ECO:0000256" key="4">
    <source>
        <dbReference type="ARBA" id="ARBA00008236"/>
    </source>
</evidence>
<keyword evidence="6" id="KW-0645">Protease</keyword>
<evidence type="ECO:0000256" key="8">
    <source>
        <dbReference type="ARBA" id="ARBA00022801"/>
    </source>
</evidence>
<dbReference type="PANTHER" id="PTHR34448:SF3">
    <property type="entry name" value="AMINOPEPTIDASE AMPS"/>
    <property type="match status" value="1"/>
</dbReference>
<evidence type="ECO:0000256" key="5">
    <source>
        <dbReference type="ARBA" id="ARBA00022438"/>
    </source>
</evidence>
<keyword evidence="9" id="KW-0482">Metalloprotease</keyword>
<comment type="caution">
    <text evidence="10">The sequence shown here is derived from an EMBL/GenBank/DDBJ whole genome shotgun (WGS) entry which is preliminary data.</text>
</comment>
<protein>
    <submittedName>
        <fullName evidence="10">Aminopeptidase</fullName>
    </submittedName>
</protein>
<evidence type="ECO:0000313" key="11">
    <source>
        <dbReference type="Proteomes" id="UP001596500"/>
    </source>
</evidence>
<dbReference type="SUPFAM" id="SSF144052">
    <property type="entry name" value="Thermophilic metalloprotease-like"/>
    <property type="match status" value="1"/>
</dbReference>
<proteinExistence type="inferred from homology"/>